<reference evidence="4 5" key="1">
    <citation type="submission" date="2016-02" db="EMBL/GenBank/DDBJ databases">
        <title>Genome analysis of coral dinoflagellate symbionts highlights evolutionary adaptations to a symbiotic lifestyle.</title>
        <authorList>
            <person name="Aranda M."/>
            <person name="Li Y."/>
            <person name="Liew Y.J."/>
            <person name="Baumgarten S."/>
            <person name="Simakov O."/>
            <person name="Wilson M."/>
            <person name="Piel J."/>
            <person name="Ashoor H."/>
            <person name="Bougouffa S."/>
            <person name="Bajic V.B."/>
            <person name="Ryu T."/>
            <person name="Ravasi T."/>
            <person name="Bayer T."/>
            <person name="Micklem G."/>
            <person name="Kim H."/>
            <person name="Bhak J."/>
            <person name="Lajeunesse T.C."/>
            <person name="Voolstra C.R."/>
        </authorList>
    </citation>
    <scope>NUCLEOTIDE SEQUENCE [LARGE SCALE GENOMIC DNA]</scope>
    <source>
        <strain evidence="4 5">CCMP2467</strain>
    </source>
</reference>
<evidence type="ECO:0000313" key="5">
    <source>
        <dbReference type="Proteomes" id="UP000186817"/>
    </source>
</evidence>
<dbReference type="Proteomes" id="UP000186817">
    <property type="component" value="Unassembled WGS sequence"/>
</dbReference>
<comment type="caution">
    <text evidence="4">The sequence shown here is derived from an EMBL/GenBank/DDBJ whole genome shotgun (WGS) entry which is preliminary data.</text>
</comment>
<dbReference type="Pfam" id="PF00583">
    <property type="entry name" value="Acetyltransf_1"/>
    <property type="match status" value="1"/>
</dbReference>
<keyword evidence="2" id="KW-0012">Acyltransferase</keyword>
<name>A0A1Q9EQF6_SYMMI</name>
<keyword evidence="5" id="KW-1185">Reference proteome</keyword>
<evidence type="ECO:0000313" key="4">
    <source>
        <dbReference type="EMBL" id="OLQ09650.1"/>
    </source>
</evidence>
<dbReference type="EMBL" id="LSRX01000093">
    <property type="protein sequence ID" value="OLQ09650.1"/>
    <property type="molecule type" value="Genomic_DNA"/>
</dbReference>
<dbReference type="PANTHER" id="PTHR43877">
    <property type="entry name" value="AMINOALKYLPHOSPHONATE N-ACETYLTRANSFERASE-RELATED-RELATED"/>
    <property type="match status" value="1"/>
</dbReference>
<protein>
    <recommendedName>
        <fullName evidence="3">N-acetyltransferase domain-containing protein</fullName>
    </recommendedName>
</protein>
<evidence type="ECO:0000259" key="3">
    <source>
        <dbReference type="PROSITE" id="PS51186"/>
    </source>
</evidence>
<dbReference type="PROSITE" id="PS51186">
    <property type="entry name" value="GNAT"/>
    <property type="match status" value="1"/>
</dbReference>
<dbReference type="SUPFAM" id="SSF55729">
    <property type="entry name" value="Acyl-CoA N-acyltransferases (Nat)"/>
    <property type="match status" value="1"/>
</dbReference>
<dbReference type="CDD" id="cd04301">
    <property type="entry name" value="NAT_SF"/>
    <property type="match status" value="1"/>
</dbReference>
<dbReference type="AlphaFoldDB" id="A0A1Q9EQF6"/>
<dbReference type="InterPro" id="IPR050832">
    <property type="entry name" value="Bact_Acetyltransf"/>
</dbReference>
<evidence type="ECO:0000256" key="2">
    <source>
        <dbReference type="ARBA" id="ARBA00023315"/>
    </source>
</evidence>
<dbReference type="InterPro" id="IPR016181">
    <property type="entry name" value="Acyl_CoA_acyltransferase"/>
</dbReference>
<dbReference type="Gene3D" id="3.40.630.30">
    <property type="match status" value="1"/>
</dbReference>
<feature type="domain" description="N-acetyltransferase" evidence="3">
    <location>
        <begin position="238"/>
        <end position="408"/>
    </location>
</feature>
<dbReference type="GO" id="GO:0016747">
    <property type="term" value="F:acyltransferase activity, transferring groups other than amino-acyl groups"/>
    <property type="evidence" value="ECO:0007669"/>
    <property type="project" value="InterPro"/>
</dbReference>
<sequence>MSVRCIRLELWLETLAQRNQECGVIAVGTAENACGLGSLTELQWERAHHGLIDDTFIATAAPAPAGIKLPLNPNRAGAISALSLNFIAFGRARKSSRWRCTNASRRSFDSVSTEIGPLGRHGPSKKDLEDVAAVVAHSFFVATFDAQRKRPPPQGSLRKIVGQVYDDLAMRYTAPGGSACLLIARRAAQRRQAQAGTTSTSSVVWVRELIRKDGNGGFQLVGNAIKTEEELSIAASKIDIYSQKEDGRWVKEAKMSASLRDTDAGHATGTGPAADAGAVKSSFTEEAVVLYPEKSSVVGCVGLEVMPFEELPVSSPARVSSIDASFRRFPRQRVAYMSNLSVLQSARRQGLGRQLILKAEEWARDVFRVQEVLLMVCSDNVPAQHLYECLGYLQIFQDPWAVRAVPADNGEIDRIRVMNFGYSKGLSKVPEERSPFDSARQANSPNLAQMLSRTWSSLASQLGMWKTCGNGSNSRETEELAFDLQKSDFIVAVEQAAVGNSGSLGAQLLFITASSRTLYVVGQSHRKREPLPSRVRADVHAGEQIVGLQVEFGRIIGVETALEPAVADCDSDLQE</sequence>
<proteinExistence type="predicted"/>
<evidence type="ECO:0000256" key="1">
    <source>
        <dbReference type="ARBA" id="ARBA00022679"/>
    </source>
</evidence>
<dbReference type="InterPro" id="IPR000182">
    <property type="entry name" value="GNAT_dom"/>
</dbReference>
<organism evidence="4 5">
    <name type="scientific">Symbiodinium microadriaticum</name>
    <name type="common">Dinoflagellate</name>
    <name type="synonym">Zooxanthella microadriatica</name>
    <dbReference type="NCBI Taxonomy" id="2951"/>
    <lineage>
        <taxon>Eukaryota</taxon>
        <taxon>Sar</taxon>
        <taxon>Alveolata</taxon>
        <taxon>Dinophyceae</taxon>
        <taxon>Suessiales</taxon>
        <taxon>Symbiodiniaceae</taxon>
        <taxon>Symbiodinium</taxon>
    </lineage>
</organism>
<gene>
    <name evidence="4" type="ORF">AK812_SmicGene6755</name>
</gene>
<accession>A0A1Q9EQF6</accession>
<keyword evidence="1" id="KW-0808">Transferase</keyword>
<dbReference type="OrthoDB" id="41532at2759"/>